<reference evidence="4" key="1">
    <citation type="submission" date="2021-03" db="EMBL/GenBank/DDBJ databases">
        <title>Assistant Professor.</title>
        <authorList>
            <person name="Huq M.A."/>
        </authorList>
    </citation>
    <scope>NUCLEOTIDE SEQUENCE [LARGE SCALE GENOMIC DNA]</scope>
    <source>
        <strain evidence="4">MAH-28</strain>
    </source>
</reference>
<organism evidence="3 4">
    <name type="scientific">Chitinophaga chungangae</name>
    <dbReference type="NCBI Taxonomy" id="2821488"/>
    <lineage>
        <taxon>Bacteria</taxon>
        <taxon>Pseudomonadati</taxon>
        <taxon>Bacteroidota</taxon>
        <taxon>Chitinophagia</taxon>
        <taxon>Chitinophagales</taxon>
        <taxon>Chitinophagaceae</taxon>
        <taxon>Chitinophaga</taxon>
    </lineage>
</organism>
<dbReference type="EMBL" id="JAGHKP010000004">
    <property type="protein sequence ID" value="MBO9154659.1"/>
    <property type="molecule type" value="Genomic_DNA"/>
</dbReference>
<name>A0ABS3YKM3_9BACT</name>
<dbReference type="Proteomes" id="UP000679126">
    <property type="component" value="Unassembled WGS sequence"/>
</dbReference>
<evidence type="ECO:0000256" key="1">
    <source>
        <dbReference type="SAM" id="Coils"/>
    </source>
</evidence>
<dbReference type="InterPro" id="IPR041657">
    <property type="entry name" value="HTH_17"/>
</dbReference>
<dbReference type="Pfam" id="PF12728">
    <property type="entry name" value="HTH_17"/>
    <property type="match status" value="1"/>
</dbReference>
<accession>A0ABS3YKM3</accession>
<gene>
    <name evidence="3" type="ORF">J7I43_20705</name>
</gene>
<proteinExistence type="predicted"/>
<protein>
    <submittedName>
        <fullName evidence="3">Helix-turn-helix domain-containing protein</fullName>
    </submittedName>
</protein>
<evidence type="ECO:0000259" key="2">
    <source>
        <dbReference type="Pfam" id="PF12728"/>
    </source>
</evidence>
<comment type="caution">
    <text evidence="3">The sequence shown here is derived from an EMBL/GenBank/DDBJ whole genome shotgun (WGS) entry which is preliminary data.</text>
</comment>
<feature type="domain" description="Helix-turn-helix" evidence="2">
    <location>
        <begin position="43"/>
        <end position="88"/>
    </location>
</feature>
<keyword evidence="4" id="KW-1185">Reference proteome</keyword>
<sequence length="114" mass="13194">MTEELEQRIENMEADIQQMKSMLAELVEVARGTGQPPQEEHIMSAREVADFLRIDVSLVYSKCSRGELPYSKLGKHYKFRKSDILQCMKQYDKGSGISVDDYVTRYLQDNQLRG</sequence>
<evidence type="ECO:0000313" key="3">
    <source>
        <dbReference type="EMBL" id="MBO9154659.1"/>
    </source>
</evidence>
<dbReference type="RefSeq" id="WP_209147774.1">
    <property type="nucleotide sequence ID" value="NZ_JAGHKP010000004.1"/>
</dbReference>
<evidence type="ECO:0000313" key="4">
    <source>
        <dbReference type="Proteomes" id="UP000679126"/>
    </source>
</evidence>
<keyword evidence="1" id="KW-0175">Coiled coil</keyword>
<dbReference type="InterPro" id="IPR010093">
    <property type="entry name" value="SinI_DNA-bd"/>
</dbReference>
<dbReference type="NCBIfam" id="TIGR01764">
    <property type="entry name" value="excise"/>
    <property type="match status" value="1"/>
</dbReference>
<feature type="coiled-coil region" evidence="1">
    <location>
        <begin position="2"/>
        <end position="29"/>
    </location>
</feature>